<dbReference type="SUPFAM" id="SSF52058">
    <property type="entry name" value="L domain-like"/>
    <property type="match status" value="1"/>
</dbReference>
<dbReference type="Proteomes" id="UP000187203">
    <property type="component" value="Unassembled WGS sequence"/>
</dbReference>
<organism evidence="1 2">
    <name type="scientific">Corchorus olitorius</name>
    <dbReference type="NCBI Taxonomy" id="93759"/>
    <lineage>
        <taxon>Eukaryota</taxon>
        <taxon>Viridiplantae</taxon>
        <taxon>Streptophyta</taxon>
        <taxon>Embryophyta</taxon>
        <taxon>Tracheophyta</taxon>
        <taxon>Spermatophyta</taxon>
        <taxon>Magnoliopsida</taxon>
        <taxon>eudicotyledons</taxon>
        <taxon>Gunneridae</taxon>
        <taxon>Pentapetalae</taxon>
        <taxon>rosids</taxon>
        <taxon>malvids</taxon>
        <taxon>Malvales</taxon>
        <taxon>Malvaceae</taxon>
        <taxon>Grewioideae</taxon>
        <taxon>Apeibeae</taxon>
        <taxon>Corchorus</taxon>
    </lineage>
</organism>
<sequence>MNHRLSVNHGLLSSCTSLRTLHLESCDIYNDLFSGCMNLETLTLSECHLSGRVKVSGPRLVALRIKKLDFALYLNQVVVYCPRLSSFRYEGWHPLVLSMDRGPILDRVDIRLDIFPSEKYSHKEYLEFLKKLLQKVILHTKLLVVWKKDMMVKTILNDDDLRAIIYYEVTNEAKELLCNRGTEEFKLFLASIMQRLETQALIESTLGMIKNLKSLVGELATILSSQPVIPTQFMAPMEAKISLIELKIQCLLLWLKRNSSQMPEELAPSQSMASLEGRLYQVELQWQRLESILKSLAIEVAKSDLPSDNTVNSGTELVGSQQGEKNIDEQPRTLELTTQHAHNLAPQQATQGTDNLVAE</sequence>
<dbReference type="AlphaFoldDB" id="A0A1R3J401"/>
<reference evidence="2" key="1">
    <citation type="submission" date="2013-09" db="EMBL/GenBank/DDBJ databases">
        <title>Corchorus olitorius genome sequencing.</title>
        <authorList>
            <person name="Alam M."/>
            <person name="Haque M.S."/>
            <person name="Islam M.S."/>
            <person name="Emdad E.M."/>
            <person name="Islam M.M."/>
            <person name="Ahmed B."/>
            <person name="Halim A."/>
            <person name="Hossen Q.M.M."/>
            <person name="Hossain M.Z."/>
            <person name="Ahmed R."/>
            <person name="Khan M.M."/>
            <person name="Islam R."/>
            <person name="Rashid M.M."/>
            <person name="Khan S.A."/>
            <person name="Rahman M.S."/>
            <person name="Alam M."/>
            <person name="Yahiya A.S."/>
            <person name="Khan M.S."/>
            <person name="Azam M.S."/>
            <person name="Haque T."/>
            <person name="Lashkar M.Z.H."/>
            <person name="Akhand A.I."/>
            <person name="Morshed G."/>
            <person name="Roy S."/>
            <person name="Uddin K.S."/>
            <person name="Rabeya T."/>
            <person name="Hossain A.S."/>
            <person name="Chowdhury A."/>
            <person name="Snigdha A.R."/>
            <person name="Mortoza M.S."/>
            <person name="Matin S.A."/>
            <person name="Hoque S.M.E."/>
            <person name="Islam M.K."/>
            <person name="Roy D.K."/>
            <person name="Haider R."/>
            <person name="Moosa M.M."/>
            <person name="Elias S.M."/>
            <person name="Hasan A.M."/>
            <person name="Jahan S."/>
            <person name="Shafiuddin M."/>
            <person name="Mahmood N."/>
            <person name="Shommy N.S."/>
        </authorList>
    </citation>
    <scope>NUCLEOTIDE SEQUENCE [LARGE SCALE GENOMIC DNA]</scope>
    <source>
        <strain evidence="2">cv. O-4</strain>
    </source>
</reference>
<dbReference type="InterPro" id="IPR032675">
    <property type="entry name" value="LRR_dom_sf"/>
</dbReference>
<comment type="caution">
    <text evidence="1">The sequence shown here is derived from an EMBL/GenBank/DDBJ whole genome shotgun (WGS) entry which is preliminary data.</text>
</comment>
<keyword evidence="2" id="KW-1185">Reference proteome</keyword>
<evidence type="ECO:0000313" key="1">
    <source>
        <dbReference type="EMBL" id="OMO89506.1"/>
    </source>
</evidence>
<dbReference type="EMBL" id="AWUE01016747">
    <property type="protein sequence ID" value="OMO89506.1"/>
    <property type="molecule type" value="Genomic_DNA"/>
</dbReference>
<proteinExistence type="predicted"/>
<protein>
    <submittedName>
        <fullName evidence="1">F-box protein</fullName>
    </submittedName>
</protein>
<name>A0A1R3J401_9ROSI</name>
<evidence type="ECO:0000313" key="2">
    <source>
        <dbReference type="Proteomes" id="UP000187203"/>
    </source>
</evidence>
<dbReference type="Gene3D" id="3.80.10.10">
    <property type="entry name" value="Ribonuclease Inhibitor"/>
    <property type="match status" value="1"/>
</dbReference>
<accession>A0A1R3J401</accession>
<dbReference type="PROSITE" id="PS51257">
    <property type="entry name" value="PROKAR_LIPOPROTEIN"/>
    <property type="match status" value="1"/>
</dbReference>
<gene>
    <name evidence="1" type="ORF">COLO4_19733</name>
</gene>